<evidence type="ECO:0000256" key="1">
    <source>
        <dbReference type="SAM" id="SignalP"/>
    </source>
</evidence>
<accession>A0A6B0TQ66</accession>
<dbReference type="InterPro" id="IPR005586">
    <property type="entry name" value="ABC_trans_aux"/>
</dbReference>
<feature type="domain" description="ABC-type transport auxiliary lipoprotein component" evidence="2">
    <location>
        <begin position="28"/>
        <end position="185"/>
    </location>
</feature>
<dbReference type="Gene3D" id="3.40.50.10610">
    <property type="entry name" value="ABC-type transport auxiliary lipoprotein component"/>
    <property type="match status" value="1"/>
</dbReference>
<evidence type="ECO:0000313" key="3">
    <source>
        <dbReference type="EMBL" id="MXU66086.1"/>
    </source>
</evidence>
<evidence type="ECO:0000313" key="4">
    <source>
        <dbReference type="Proteomes" id="UP000436016"/>
    </source>
</evidence>
<keyword evidence="1" id="KW-0732">Signal</keyword>
<feature type="signal peptide" evidence="1">
    <location>
        <begin position="1"/>
        <end position="21"/>
    </location>
</feature>
<evidence type="ECO:0000259" key="2">
    <source>
        <dbReference type="Pfam" id="PF03886"/>
    </source>
</evidence>
<dbReference type="EMBL" id="WUWG01000005">
    <property type="protein sequence ID" value="MXU66086.1"/>
    <property type="molecule type" value="Genomic_DNA"/>
</dbReference>
<protein>
    <recommendedName>
        <fullName evidence="2">ABC-type transport auxiliary lipoprotein component domain-containing protein</fullName>
    </recommendedName>
</protein>
<proteinExistence type="predicted"/>
<dbReference type="AlphaFoldDB" id="A0A6B0TQ66"/>
<sequence>MTMILRLACLSLVALLAACSASDPTNRYLLPESQPTATLGSNVRTLSVRQVDLPAYARETEIAVLAGANVIVSAGNALWADSPERGMTELLAENLDRALTTRVATDPWPLLTAPDAQLDVKVSRIAGAPGASLRFTGQYFLVAANGGSLETAGRFSYNVPVRGDTIEALTQAQAEAVALLARDIAKRISVVGAGEV</sequence>
<dbReference type="SUPFAM" id="SSF159594">
    <property type="entry name" value="XCC0632-like"/>
    <property type="match status" value="1"/>
</dbReference>
<organism evidence="3 4">
    <name type="scientific">Oceanomicrobium pacificus</name>
    <dbReference type="NCBI Taxonomy" id="2692916"/>
    <lineage>
        <taxon>Bacteria</taxon>
        <taxon>Pseudomonadati</taxon>
        <taxon>Pseudomonadota</taxon>
        <taxon>Alphaproteobacteria</taxon>
        <taxon>Rhodobacterales</taxon>
        <taxon>Paracoccaceae</taxon>
        <taxon>Oceanomicrobium</taxon>
    </lineage>
</organism>
<gene>
    <name evidence="3" type="ORF">GSH16_11565</name>
</gene>
<comment type="caution">
    <text evidence="3">The sequence shown here is derived from an EMBL/GenBank/DDBJ whole genome shotgun (WGS) entry which is preliminary data.</text>
</comment>
<dbReference type="RefSeq" id="WP_160855271.1">
    <property type="nucleotide sequence ID" value="NZ_WUWG01000005.1"/>
</dbReference>
<keyword evidence="4" id="KW-1185">Reference proteome</keyword>
<feature type="chain" id="PRO_5025361794" description="ABC-type transport auxiliary lipoprotein component domain-containing protein" evidence="1">
    <location>
        <begin position="22"/>
        <end position="196"/>
    </location>
</feature>
<name>A0A6B0TQ66_9RHOB</name>
<dbReference type="PROSITE" id="PS51257">
    <property type="entry name" value="PROKAR_LIPOPROTEIN"/>
    <property type="match status" value="1"/>
</dbReference>
<dbReference type="Pfam" id="PF03886">
    <property type="entry name" value="ABC_trans_aux"/>
    <property type="match status" value="1"/>
</dbReference>
<reference evidence="3 4" key="1">
    <citation type="submission" date="2019-12" db="EMBL/GenBank/DDBJ databases">
        <title>Strain KN286 was isolated from seawater, which was collected from Caroline Seamount in the tropical western Pacific.</title>
        <authorList>
            <person name="Wang Q."/>
        </authorList>
    </citation>
    <scope>NUCLEOTIDE SEQUENCE [LARGE SCALE GENOMIC DNA]</scope>
    <source>
        <strain evidence="3 4">KN286</strain>
    </source>
</reference>
<dbReference type="Proteomes" id="UP000436016">
    <property type="component" value="Unassembled WGS sequence"/>
</dbReference>